<dbReference type="EMBL" id="QZAA01000141">
    <property type="protein sequence ID" value="RQD75825.1"/>
    <property type="molecule type" value="Genomic_DNA"/>
</dbReference>
<dbReference type="HAMAP" id="MF_00050">
    <property type="entry name" value="EF_Ts"/>
    <property type="match status" value="1"/>
</dbReference>
<dbReference type="InterPro" id="IPR009060">
    <property type="entry name" value="UBA-like_sf"/>
</dbReference>
<dbReference type="PANTHER" id="PTHR11741:SF0">
    <property type="entry name" value="ELONGATION FACTOR TS, MITOCHONDRIAL"/>
    <property type="match status" value="1"/>
</dbReference>
<comment type="similarity">
    <text evidence="1 6 7">Belongs to the EF-Ts family.</text>
</comment>
<dbReference type="InterPro" id="IPR018101">
    <property type="entry name" value="Transl_elong_Ts_CS"/>
</dbReference>
<dbReference type="GO" id="GO:0005737">
    <property type="term" value="C:cytoplasm"/>
    <property type="evidence" value="ECO:0007669"/>
    <property type="project" value="UniProtKB-SubCell"/>
</dbReference>
<dbReference type="PANTHER" id="PTHR11741">
    <property type="entry name" value="ELONGATION FACTOR TS"/>
    <property type="match status" value="1"/>
</dbReference>
<sequence length="218" mass="24415">MVLVDASLVKELRNRTGAGMMDCKKALVDAEGDLEKAITLLREKGLSAAVKKSGRITSEGLVDSYIHMGGKIGVLVEVNCETDFVAKNDEFKQFVKNITMQIAAANPQYISRDEVPREVVDKEAEIFKAQAIKEGKPEKVIDRIIEGKIEKYYEEICLLEQAFIRDSDIKVSELLKETIAKLGENVTIRRFTRYEMGEGLEKKKDDLAAEVEAITRGE</sequence>
<dbReference type="InterPro" id="IPR014039">
    <property type="entry name" value="Transl_elong_EFTs/EF1B_dimer"/>
</dbReference>
<organism evidence="10 11">
    <name type="scientific">Candidatus Syntrophonatronum acetioxidans</name>
    <dbReference type="NCBI Taxonomy" id="1795816"/>
    <lineage>
        <taxon>Bacteria</taxon>
        <taxon>Bacillati</taxon>
        <taxon>Bacillota</taxon>
        <taxon>Clostridia</taxon>
        <taxon>Eubacteriales</taxon>
        <taxon>Syntrophomonadaceae</taxon>
        <taxon>Candidatus Syntrophonatronum</taxon>
    </lineage>
</organism>
<evidence type="ECO:0000256" key="3">
    <source>
        <dbReference type="ARBA" id="ARBA00022768"/>
    </source>
</evidence>
<keyword evidence="4 6" id="KW-0648">Protein biosynthesis</keyword>
<proteinExistence type="inferred from homology"/>
<dbReference type="Gene3D" id="1.10.286.20">
    <property type="match status" value="1"/>
</dbReference>
<comment type="function">
    <text evidence="5 6 7">Associates with the EF-Tu.GDP complex and induces the exchange of GDP to GTP. It remains bound to the aminoacyl-tRNA.EF-Tu.GTP complex up to the GTP hydrolysis stage on the ribosome.</text>
</comment>
<dbReference type="SUPFAM" id="SSF54713">
    <property type="entry name" value="Elongation factor Ts (EF-Ts), dimerisation domain"/>
    <property type="match status" value="1"/>
</dbReference>
<evidence type="ECO:0000313" key="10">
    <source>
        <dbReference type="EMBL" id="RQD75825.1"/>
    </source>
</evidence>
<dbReference type="Gene3D" id="1.10.8.10">
    <property type="entry name" value="DNA helicase RuvA subunit, C-terminal domain"/>
    <property type="match status" value="1"/>
</dbReference>
<dbReference type="SUPFAM" id="SSF46934">
    <property type="entry name" value="UBA-like"/>
    <property type="match status" value="1"/>
</dbReference>
<dbReference type="CDD" id="cd14275">
    <property type="entry name" value="UBA_EF-Ts"/>
    <property type="match status" value="1"/>
</dbReference>
<accession>A0A424YED0</accession>
<feature type="region of interest" description="Involved in Mg(2+) ion dislocation from EF-Tu" evidence="6">
    <location>
        <begin position="82"/>
        <end position="85"/>
    </location>
</feature>
<dbReference type="InterPro" id="IPR001816">
    <property type="entry name" value="Transl_elong_EFTs/EF1B"/>
</dbReference>
<dbReference type="FunFam" id="1.10.8.10:FF:000001">
    <property type="entry name" value="Elongation factor Ts"/>
    <property type="match status" value="1"/>
</dbReference>
<dbReference type="NCBIfam" id="TIGR00116">
    <property type="entry name" value="tsf"/>
    <property type="match status" value="2"/>
</dbReference>
<dbReference type="AlphaFoldDB" id="A0A424YED0"/>
<evidence type="ECO:0000256" key="8">
    <source>
        <dbReference type="RuleBase" id="RU000643"/>
    </source>
</evidence>
<dbReference type="PROSITE" id="PS01127">
    <property type="entry name" value="EF_TS_2"/>
    <property type="match status" value="1"/>
</dbReference>
<feature type="domain" description="Translation elongation factor EFTs/EF1B dimerisation" evidence="9">
    <location>
        <begin position="48"/>
        <end position="198"/>
    </location>
</feature>
<comment type="subcellular location">
    <subcellularLocation>
        <location evidence="6 8">Cytoplasm</location>
    </subcellularLocation>
</comment>
<reference evidence="10 11" key="1">
    <citation type="submission" date="2018-08" db="EMBL/GenBank/DDBJ databases">
        <title>The metabolism and importance of syntrophic acetate oxidation coupled to methane or sulfide production in haloalkaline environments.</title>
        <authorList>
            <person name="Timmers P.H.A."/>
            <person name="Vavourakis C.D."/>
            <person name="Sorokin D.Y."/>
            <person name="Sinninghe Damste J.S."/>
            <person name="Muyzer G."/>
            <person name="Stams A.J.M."/>
            <person name="Plugge C.M."/>
        </authorList>
    </citation>
    <scope>NUCLEOTIDE SEQUENCE [LARGE SCALE GENOMIC DNA]</scope>
    <source>
        <strain evidence="10">MSAO_Bac1</strain>
    </source>
</reference>
<dbReference type="GO" id="GO:0003746">
    <property type="term" value="F:translation elongation factor activity"/>
    <property type="evidence" value="ECO:0007669"/>
    <property type="project" value="UniProtKB-UniRule"/>
</dbReference>
<protein>
    <recommendedName>
        <fullName evidence="2 6">Elongation factor Ts</fullName>
        <shortName evidence="6">EF-Ts</shortName>
    </recommendedName>
</protein>
<dbReference type="Gene3D" id="3.30.479.20">
    <property type="entry name" value="Elongation factor Ts, dimerisation domain"/>
    <property type="match status" value="1"/>
</dbReference>
<evidence type="ECO:0000259" key="9">
    <source>
        <dbReference type="Pfam" id="PF00889"/>
    </source>
</evidence>
<keyword evidence="3 6" id="KW-0251">Elongation factor</keyword>
<evidence type="ECO:0000256" key="2">
    <source>
        <dbReference type="ARBA" id="ARBA00016956"/>
    </source>
</evidence>
<name>A0A424YED0_9FIRM</name>
<evidence type="ECO:0000256" key="1">
    <source>
        <dbReference type="ARBA" id="ARBA00005532"/>
    </source>
</evidence>
<dbReference type="FunFam" id="1.10.286.20:FF:000001">
    <property type="entry name" value="Elongation factor Ts"/>
    <property type="match status" value="1"/>
</dbReference>
<dbReference type="InterPro" id="IPR036402">
    <property type="entry name" value="EF-Ts_dimer_sf"/>
</dbReference>
<comment type="caution">
    <text evidence="10">The sequence shown here is derived from an EMBL/GenBank/DDBJ whole genome shotgun (WGS) entry which is preliminary data.</text>
</comment>
<dbReference type="Proteomes" id="UP000285138">
    <property type="component" value="Unassembled WGS sequence"/>
</dbReference>
<gene>
    <name evidence="6 10" type="primary">tsf</name>
    <name evidence="10" type="ORF">D5R97_05470</name>
</gene>
<evidence type="ECO:0000313" key="11">
    <source>
        <dbReference type="Proteomes" id="UP000285138"/>
    </source>
</evidence>
<evidence type="ECO:0000256" key="6">
    <source>
        <dbReference type="HAMAP-Rule" id="MF_00050"/>
    </source>
</evidence>
<evidence type="ECO:0000256" key="4">
    <source>
        <dbReference type="ARBA" id="ARBA00022917"/>
    </source>
</evidence>
<dbReference type="Pfam" id="PF00889">
    <property type="entry name" value="EF_TS"/>
    <property type="match status" value="1"/>
</dbReference>
<evidence type="ECO:0000256" key="5">
    <source>
        <dbReference type="ARBA" id="ARBA00025453"/>
    </source>
</evidence>
<dbReference type="PROSITE" id="PS01126">
    <property type="entry name" value="EF_TS_1"/>
    <property type="match status" value="1"/>
</dbReference>
<evidence type="ECO:0000256" key="7">
    <source>
        <dbReference type="RuleBase" id="RU000642"/>
    </source>
</evidence>
<keyword evidence="6" id="KW-0963">Cytoplasm</keyword>